<dbReference type="Proteomes" id="UP000515512">
    <property type="component" value="Chromosome"/>
</dbReference>
<keyword evidence="1" id="KW-0805">Transcription regulation</keyword>
<organism evidence="6 7">
    <name type="scientific">Nocardia huaxiensis</name>
    <dbReference type="NCBI Taxonomy" id="2755382"/>
    <lineage>
        <taxon>Bacteria</taxon>
        <taxon>Bacillati</taxon>
        <taxon>Actinomycetota</taxon>
        <taxon>Actinomycetes</taxon>
        <taxon>Mycobacteriales</taxon>
        <taxon>Nocardiaceae</taxon>
        <taxon>Nocardia</taxon>
    </lineage>
</organism>
<evidence type="ECO:0000259" key="5">
    <source>
        <dbReference type="PROSITE" id="PS50977"/>
    </source>
</evidence>
<protein>
    <submittedName>
        <fullName evidence="6">TetR family transcriptional regulator</fullName>
    </submittedName>
</protein>
<feature type="domain" description="HTH tetR-type" evidence="5">
    <location>
        <begin position="21"/>
        <end position="81"/>
    </location>
</feature>
<gene>
    <name evidence="6" type="ORF">H0264_36955</name>
</gene>
<keyword evidence="2 4" id="KW-0238">DNA-binding</keyword>
<dbReference type="PROSITE" id="PS50977">
    <property type="entry name" value="HTH_TETR_2"/>
    <property type="match status" value="1"/>
</dbReference>
<evidence type="ECO:0000256" key="2">
    <source>
        <dbReference type="ARBA" id="ARBA00023125"/>
    </source>
</evidence>
<dbReference type="PRINTS" id="PR00455">
    <property type="entry name" value="HTHTETR"/>
</dbReference>
<dbReference type="EMBL" id="CP059399">
    <property type="protein sequence ID" value="QLY30633.1"/>
    <property type="molecule type" value="Genomic_DNA"/>
</dbReference>
<evidence type="ECO:0000256" key="1">
    <source>
        <dbReference type="ARBA" id="ARBA00023015"/>
    </source>
</evidence>
<dbReference type="RefSeq" id="WP_181581831.1">
    <property type="nucleotide sequence ID" value="NZ_CP059399.1"/>
</dbReference>
<dbReference type="InterPro" id="IPR050109">
    <property type="entry name" value="HTH-type_TetR-like_transc_reg"/>
</dbReference>
<sequence length="219" mass="23875">MSASTAEIGTRQLGLRARKKLQTRQNISDTATRLFLERGFDNVTIAEIAAAADVAKMTVTNYFPRKEDLALDQSEAFVESTAQTVRERQPGESALAALRRGYLAWLAERNPIQGFAGPAFGRLMLDSPALAARVREFHEEREHRLAEVLAEETQAAAGDFTPRIAAALLGSVHRALFEETLRRTVAGEDNDAIAAIVTEYAQAAFDTLEPALGGYAVRA</sequence>
<reference evidence="6 7" key="1">
    <citation type="submission" date="2020-07" db="EMBL/GenBank/DDBJ databases">
        <authorList>
            <person name="Zhuang K."/>
            <person name="Ran Y."/>
        </authorList>
    </citation>
    <scope>NUCLEOTIDE SEQUENCE [LARGE SCALE GENOMIC DNA]</scope>
    <source>
        <strain evidence="6 7">WCH-YHL-001</strain>
    </source>
</reference>
<dbReference type="Gene3D" id="1.10.10.60">
    <property type="entry name" value="Homeodomain-like"/>
    <property type="match status" value="1"/>
</dbReference>
<dbReference type="SUPFAM" id="SSF46689">
    <property type="entry name" value="Homeodomain-like"/>
    <property type="match status" value="1"/>
</dbReference>
<dbReference type="PANTHER" id="PTHR30055:SF234">
    <property type="entry name" value="HTH-TYPE TRANSCRIPTIONAL REGULATOR BETI"/>
    <property type="match status" value="1"/>
</dbReference>
<evidence type="ECO:0000313" key="7">
    <source>
        <dbReference type="Proteomes" id="UP000515512"/>
    </source>
</evidence>
<evidence type="ECO:0000313" key="6">
    <source>
        <dbReference type="EMBL" id="QLY30633.1"/>
    </source>
</evidence>
<dbReference type="InterPro" id="IPR001647">
    <property type="entry name" value="HTH_TetR"/>
</dbReference>
<dbReference type="Gene3D" id="1.10.357.10">
    <property type="entry name" value="Tetracycline Repressor, domain 2"/>
    <property type="match status" value="1"/>
</dbReference>
<proteinExistence type="predicted"/>
<accession>A0A7D6VAS3</accession>
<dbReference type="GO" id="GO:0000976">
    <property type="term" value="F:transcription cis-regulatory region binding"/>
    <property type="evidence" value="ECO:0007669"/>
    <property type="project" value="TreeGrafter"/>
</dbReference>
<name>A0A7D6VAS3_9NOCA</name>
<dbReference type="PANTHER" id="PTHR30055">
    <property type="entry name" value="HTH-TYPE TRANSCRIPTIONAL REGULATOR RUTR"/>
    <property type="match status" value="1"/>
</dbReference>
<dbReference type="Pfam" id="PF00440">
    <property type="entry name" value="TetR_N"/>
    <property type="match status" value="1"/>
</dbReference>
<evidence type="ECO:0000256" key="4">
    <source>
        <dbReference type="PROSITE-ProRule" id="PRU00335"/>
    </source>
</evidence>
<evidence type="ECO:0000256" key="3">
    <source>
        <dbReference type="ARBA" id="ARBA00023163"/>
    </source>
</evidence>
<keyword evidence="7" id="KW-1185">Reference proteome</keyword>
<dbReference type="InterPro" id="IPR009057">
    <property type="entry name" value="Homeodomain-like_sf"/>
</dbReference>
<dbReference type="GO" id="GO:0003700">
    <property type="term" value="F:DNA-binding transcription factor activity"/>
    <property type="evidence" value="ECO:0007669"/>
    <property type="project" value="TreeGrafter"/>
</dbReference>
<keyword evidence="3" id="KW-0804">Transcription</keyword>
<dbReference type="AlphaFoldDB" id="A0A7D6VAS3"/>
<feature type="DNA-binding region" description="H-T-H motif" evidence="4">
    <location>
        <begin position="44"/>
        <end position="63"/>
    </location>
</feature>
<dbReference type="KEGG" id="nhu:H0264_36955"/>